<accession>A0A516KI37</accession>
<evidence type="ECO:0000259" key="1">
    <source>
        <dbReference type="Pfam" id="PF01370"/>
    </source>
</evidence>
<feature type="domain" description="NAD-dependent epimerase/dehydratase" evidence="1">
    <location>
        <begin position="3"/>
        <end position="206"/>
    </location>
</feature>
<dbReference type="Gene3D" id="3.40.50.720">
    <property type="entry name" value="NAD(P)-binding Rossmann-like Domain"/>
    <property type="match status" value="1"/>
</dbReference>
<dbReference type="InterPro" id="IPR036291">
    <property type="entry name" value="NAD(P)-bd_dom_sf"/>
</dbReference>
<evidence type="ECO:0000313" key="2">
    <source>
        <dbReference type="EMBL" id="QDP41068.1"/>
    </source>
</evidence>
<dbReference type="Pfam" id="PF01370">
    <property type="entry name" value="Epimerase"/>
    <property type="match status" value="1"/>
</dbReference>
<dbReference type="OrthoDB" id="9809586at2"/>
<keyword evidence="3" id="KW-1185">Reference proteome</keyword>
<organism evidence="2 3">
    <name type="scientific">Radiobacillus deserti</name>
    <dbReference type="NCBI Taxonomy" id="2594883"/>
    <lineage>
        <taxon>Bacteria</taxon>
        <taxon>Bacillati</taxon>
        <taxon>Bacillota</taxon>
        <taxon>Bacilli</taxon>
        <taxon>Bacillales</taxon>
        <taxon>Bacillaceae</taxon>
        <taxon>Radiobacillus</taxon>
    </lineage>
</organism>
<dbReference type="PANTHER" id="PTHR43245:SF13">
    <property type="entry name" value="UDP-D-APIOSE_UDP-D-XYLOSE SYNTHASE 2"/>
    <property type="match status" value="1"/>
</dbReference>
<name>A0A516KI37_9BACI</name>
<dbReference type="PANTHER" id="PTHR43245">
    <property type="entry name" value="BIFUNCTIONAL POLYMYXIN RESISTANCE PROTEIN ARNA"/>
    <property type="match status" value="1"/>
</dbReference>
<dbReference type="InterPro" id="IPR050177">
    <property type="entry name" value="Lipid_A_modif_metabolic_enz"/>
</dbReference>
<dbReference type="SUPFAM" id="SSF51735">
    <property type="entry name" value="NAD(P)-binding Rossmann-fold domains"/>
    <property type="match status" value="1"/>
</dbReference>
<proteinExistence type="predicted"/>
<evidence type="ECO:0000313" key="3">
    <source>
        <dbReference type="Proteomes" id="UP000315215"/>
    </source>
</evidence>
<dbReference type="KEGG" id="aqt:FN924_13220"/>
<reference evidence="2 3" key="1">
    <citation type="submission" date="2019-07" db="EMBL/GenBank/DDBJ databases">
        <authorList>
            <person name="Li J."/>
        </authorList>
    </citation>
    <scope>NUCLEOTIDE SEQUENCE [LARGE SCALE GENOMIC DNA]</scope>
    <source>
        <strain evidence="2 3">TKL69</strain>
    </source>
</reference>
<dbReference type="EMBL" id="CP041666">
    <property type="protein sequence ID" value="QDP41068.1"/>
    <property type="molecule type" value="Genomic_DNA"/>
</dbReference>
<gene>
    <name evidence="2" type="ORF">FN924_13220</name>
</gene>
<dbReference type="AlphaFoldDB" id="A0A516KI37"/>
<dbReference type="Proteomes" id="UP000315215">
    <property type="component" value="Chromosome"/>
</dbReference>
<dbReference type="InterPro" id="IPR001509">
    <property type="entry name" value="Epimerase_deHydtase"/>
</dbReference>
<dbReference type="RefSeq" id="WP_143895240.1">
    <property type="nucleotide sequence ID" value="NZ_CP041666.1"/>
</dbReference>
<sequence>MKILVIGGSSFVGRHITERAVKRGHAVTMFNRGKSNPELFPYVEKIRGDRDKDIDLLTNGEWDAVIDTCGYVPRIVQKSVQALKNNVKQYIFISTVSVYKDLIEPNKTEEAELAFMEGAITEEKTPETYGPLKVLCEEKVRDGFDHHLIVRPGFIIGPYDYSDRFTYWVDRILRNEKVLGPGSRNEYLQFIDARDLAEWLIDAIERQLIGTYNLTSEPNRYTFEDVLAECKRMLNPTCTIYWAKDEHLEENVQPFVELPFWVPNAWEEKGVFQINVDKAKDVGLKTRPISETIRDVGRWLKESGHHVTEVGMDIKKQKELIARIEGGDLP</sequence>
<protein>
    <submittedName>
        <fullName evidence="2">NAD-dependent epimerase/dehydratase family protein</fullName>
    </submittedName>
</protein>